<gene>
    <name evidence="1" type="ORF">S01H1_20740</name>
</gene>
<dbReference type="EMBL" id="BARS01011397">
    <property type="protein sequence ID" value="GAF89458.1"/>
    <property type="molecule type" value="Genomic_DNA"/>
</dbReference>
<organism evidence="1">
    <name type="scientific">marine sediment metagenome</name>
    <dbReference type="NCBI Taxonomy" id="412755"/>
    <lineage>
        <taxon>unclassified sequences</taxon>
        <taxon>metagenomes</taxon>
        <taxon>ecological metagenomes</taxon>
    </lineage>
</organism>
<proteinExistence type="predicted"/>
<protein>
    <submittedName>
        <fullName evidence="1">Uncharacterized protein</fullName>
    </submittedName>
</protein>
<comment type="caution">
    <text evidence="1">The sequence shown here is derived from an EMBL/GenBank/DDBJ whole genome shotgun (WGS) entry which is preliminary data.</text>
</comment>
<accession>X0T7L3</accession>
<sequence length="50" mass="6096">MFDEFRAKRVLSRCVDLRKEIYNLPSDLNKLRKTDPKKYNDIKIKLRDIV</sequence>
<dbReference type="AlphaFoldDB" id="X0T7L3"/>
<name>X0T7L3_9ZZZZ</name>
<evidence type="ECO:0000313" key="1">
    <source>
        <dbReference type="EMBL" id="GAF89458.1"/>
    </source>
</evidence>
<feature type="non-terminal residue" evidence="1">
    <location>
        <position position="50"/>
    </location>
</feature>
<reference evidence="1" key="1">
    <citation type="journal article" date="2014" name="Front. Microbiol.">
        <title>High frequency of phylogenetically diverse reductive dehalogenase-homologous genes in deep subseafloor sedimentary metagenomes.</title>
        <authorList>
            <person name="Kawai M."/>
            <person name="Futagami T."/>
            <person name="Toyoda A."/>
            <person name="Takaki Y."/>
            <person name="Nishi S."/>
            <person name="Hori S."/>
            <person name="Arai W."/>
            <person name="Tsubouchi T."/>
            <person name="Morono Y."/>
            <person name="Uchiyama I."/>
            <person name="Ito T."/>
            <person name="Fujiyama A."/>
            <person name="Inagaki F."/>
            <person name="Takami H."/>
        </authorList>
    </citation>
    <scope>NUCLEOTIDE SEQUENCE</scope>
    <source>
        <strain evidence="1">Expedition CK06-06</strain>
    </source>
</reference>